<reference evidence="1" key="1">
    <citation type="submission" date="2006-10" db="EMBL/GenBank/DDBJ databases">
        <authorList>
            <person name="Amadeo P."/>
            <person name="Zhao Q."/>
            <person name="Wortman J."/>
            <person name="Fraser-Liggett C."/>
            <person name="Carlton J."/>
        </authorList>
    </citation>
    <scope>NUCLEOTIDE SEQUENCE</scope>
    <source>
        <strain evidence="1">G3</strain>
    </source>
</reference>
<dbReference type="AlphaFoldDB" id="A2DMK2"/>
<dbReference type="Gene3D" id="1.25.40.10">
    <property type="entry name" value="Tetratricopeptide repeat domain"/>
    <property type="match status" value="1"/>
</dbReference>
<dbReference type="VEuPathDB" id="TrichDB:TVAGG3_0336260"/>
<dbReference type="OrthoDB" id="435413at2759"/>
<dbReference type="InParanoid" id="A2DMK2"/>
<protein>
    <recommendedName>
        <fullName evidence="3">TPR Domain containing protein</fullName>
    </recommendedName>
</protein>
<dbReference type="RefSeq" id="XP_001579415.1">
    <property type="nucleotide sequence ID" value="XM_001579365.1"/>
</dbReference>
<keyword evidence="2" id="KW-1185">Reference proteome</keyword>
<evidence type="ECO:0000313" key="1">
    <source>
        <dbReference type="EMBL" id="EAY18429.1"/>
    </source>
</evidence>
<gene>
    <name evidence="1" type="ORF">TVAG_046330</name>
</gene>
<dbReference type="Proteomes" id="UP000001542">
    <property type="component" value="Unassembled WGS sequence"/>
</dbReference>
<dbReference type="SUPFAM" id="SSF48452">
    <property type="entry name" value="TPR-like"/>
    <property type="match status" value="1"/>
</dbReference>
<dbReference type="SUPFAM" id="SSF52266">
    <property type="entry name" value="SGNH hydrolase"/>
    <property type="match status" value="1"/>
</dbReference>
<sequence length="648" mass="74957">MIYKYFIFYNGRINWHSCVNIEDCQVRYSDLISFFLEKLQEQQNEVETIENLNVFIVKNLENEKVSNLSDNIPFDTSGITELFLTSKSIQTKIKKSSSIQQYPSKIIEEGKSFAEKSDYRTALEFFSSVDAFGSLETIKVLYKLERWSQLEQHVPRLLAIYAGNPEVYQIYGAYCEYYNYPLKALHQYRRALSFGENPDIEAAIARIHLAIGDVTQARLTITNVLETYDYNPNVIAAAVRIAIKLENFETAIRLSLRHPKCYKLLAEICDIPTGLSVFYEQIKICNRYPKGLSTIALVLYNHGCPDAAINILHNYFVDVDRELIVSATLLWILLQERRYSNFAEYAQLFLSLHPLEAFAHIQATELEMMLRASKNDRSHSYYRRMQTSQPEVPHEQTYLAAILLIYFNLNRYLSESRAVYNLAYCLIEKLKNDKDYYDVYLVASKIINGPIDIPEDSKTPIIVPLIGDEFSLLCGKEAVIVSSNHYYFTPCPIPRISLCKLFNCKNTTLRKRFFSALNEFSDKNYIIIMIGTNDCETDLPKLFRKGEFSSFSEAATNLIELIYELLVKYKEQHPNISIFVHPVIPRSFIMKPLCDTFNNILMASCPKPIVFLSSLKDLFAENSLNSLKDVEKYQRIFRQAFQKNLPAQ</sequence>
<dbReference type="VEuPathDB" id="TrichDB:TVAG_046330"/>
<name>A2DMK2_TRIV3</name>
<accession>A2DMK2</accession>
<dbReference type="KEGG" id="tva:5463937"/>
<organism evidence="1 2">
    <name type="scientific">Trichomonas vaginalis (strain ATCC PRA-98 / G3)</name>
    <dbReference type="NCBI Taxonomy" id="412133"/>
    <lineage>
        <taxon>Eukaryota</taxon>
        <taxon>Metamonada</taxon>
        <taxon>Parabasalia</taxon>
        <taxon>Trichomonadida</taxon>
        <taxon>Trichomonadidae</taxon>
        <taxon>Trichomonas</taxon>
    </lineage>
</organism>
<reference evidence="1" key="2">
    <citation type="journal article" date="2007" name="Science">
        <title>Draft genome sequence of the sexually transmitted pathogen Trichomonas vaginalis.</title>
        <authorList>
            <person name="Carlton J.M."/>
            <person name="Hirt R.P."/>
            <person name="Silva J.C."/>
            <person name="Delcher A.L."/>
            <person name="Schatz M."/>
            <person name="Zhao Q."/>
            <person name="Wortman J.R."/>
            <person name="Bidwell S.L."/>
            <person name="Alsmark U.C.M."/>
            <person name="Besteiro S."/>
            <person name="Sicheritz-Ponten T."/>
            <person name="Noel C.J."/>
            <person name="Dacks J.B."/>
            <person name="Foster P.G."/>
            <person name="Simillion C."/>
            <person name="Van de Peer Y."/>
            <person name="Miranda-Saavedra D."/>
            <person name="Barton G.J."/>
            <person name="Westrop G.D."/>
            <person name="Mueller S."/>
            <person name="Dessi D."/>
            <person name="Fiori P.L."/>
            <person name="Ren Q."/>
            <person name="Paulsen I."/>
            <person name="Zhang H."/>
            <person name="Bastida-Corcuera F.D."/>
            <person name="Simoes-Barbosa A."/>
            <person name="Brown M.T."/>
            <person name="Hayes R.D."/>
            <person name="Mukherjee M."/>
            <person name="Okumura C.Y."/>
            <person name="Schneider R."/>
            <person name="Smith A.J."/>
            <person name="Vanacova S."/>
            <person name="Villalvazo M."/>
            <person name="Haas B.J."/>
            <person name="Pertea M."/>
            <person name="Feldblyum T.V."/>
            <person name="Utterback T.R."/>
            <person name="Shu C.L."/>
            <person name="Osoegawa K."/>
            <person name="de Jong P.J."/>
            <person name="Hrdy I."/>
            <person name="Horvathova L."/>
            <person name="Zubacova Z."/>
            <person name="Dolezal P."/>
            <person name="Malik S.B."/>
            <person name="Logsdon J.M. Jr."/>
            <person name="Henze K."/>
            <person name="Gupta A."/>
            <person name="Wang C.C."/>
            <person name="Dunne R.L."/>
            <person name="Upcroft J.A."/>
            <person name="Upcroft P."/>
            <person name="White O."/>
            <person name="Salzberg S.L."/>
            <person name="Tang P."/>
            <person name="Chiu C.-H."/>
            <person name="Lee Y.-S."/>
            <person name="Embley T.M."/>
            <person name="Coombs G.H."/>
            <person name="Mottram J.C."/>
            <person name="Tachezy J."/>
            <person name="Fraser-Liggett C.M."/>
            <person name="Johnson P.J."/>
        </authorList>
    </citation>
    <scope>NUCLEOTIDE SEQUENCE [LARGE SCALE GENOMIC DNA]</scope>
    <source>
        <strain evidence="1">G3</strain>
    </source>
</reference>
<proteinExistence type="predicted"/>
<evidence type="ECO:0000313" key="2">
    <source>
        <dbReference type="Proteomes" id="UP000001542"/>
    </source>
</evidence>
<dbReference type="SMR" id="A2DMK2"/>
<evidence type="ECO:0008006" key="3">
    <source>
        <dbReference type="Google" id="ProtNLM"/>
    </source>
</evidence>
<dbReference type="InterPro" id="IPR011990">
    <property type="entry name" value="TPR-like_helical_dom_sf"/>
</dbReference>
<dbReference type="EMBL" id="DS113219">
    <property type="protein sequence ID" value="EAY18429.1"/>
    <property type="molecule type" value="Genomic_DNA"/>
</dbReference>